<reference evidence="3" key="1">
    <citation type="submission" date="2021-06" db="EMBL/GenBank/DDBJ databases">
        <authorList>
            <person name="Kallberg Y."/>
            <person name="Tangrot J."/>
            <person name="Rosling A."/>
        </authorList>
    </citation>
    <scope>NUCLEOTIDE SEQUENCE</scope>
    <source>
        <strain evidence="3">FL130A</strain>
    </source>
</reference>
<dbReference type="CDD" id="cd20071">
    <property type="entry name" value="SET_SMYD"/>
    <property type="match status" value="1"/>
</dbReference>
<dbReference type="SUPFAM" id="SSF48452">
    <property type="entry name" value="TPR-like"/>
    <property type="match status" value="2"/>
</dbReference>
<dbReference type="Gene3D" id="1.25.40.10">
    <property type="entry name" value="Tetratricopeptide repeat domain"/>
    <property type="match status" value="1"/>
</dbReference>
<protein>
    <submittedName>
        <fullName evidence="3">7751_t:CDS:1</fullName>
    </submittedName>
</protein>
<dbReference type="InterPro" id="IPR011990">
    <property type="entry name" value="TPR-like_helical_dom_sf"/>
</dbReference>
<dbReference type="Pfam" id="PF13181">
    <property type="entry name" value="TPR_8"/>
    <property type="match status" value="2"/>
</dbReference>
<comment type="caution">
    <text evidence="3">The sequence shown here is derived from an EMBL/GenBank/DDBJ whole genome shotgun (WGS) entry which is preliminary data.</text>
</comment>
<evidence type="ECO:0000259" key="2">
    <source>
        <dbReference type="PROSITE" id="PS50280"/>
    </source>
</evidence>
<dbReference type="Gene3D" id="2.170.270.10">
    <property type="entry name" value="SET domain"/>
    <property type="match status" value="1"/>
</dbReference>
<keyword evidence="4" id="KW-1185">Reference proteome</keyword>
<dbReference type="OrthoDB" id="433738at2759"/>
<dbReference type="PROSITE" id="PS50005">
    <property type="entry name" value="TPR"/>
    <property type="match status" value="2"/>
</dbReference>
<dbReference type="PROSITE" id="PS50293">
    <property type="entry name" value="TPR_REGION"/>
    <property type="match status" value="1"/>
</dbReference>
<dbReference type="InterPro" id="IPR053209">
    <property type="entry name" value="Gramillin-biosynth_MTr"/>
</dbReference>
<evidence type="ECO:0000313" key="4">
    <source>
        <dbReference type="Proteomes" id="UP000789508"/>
    </source>
</evidence>
<accession>A0A9N8Z4Q6</accession>
<dbReference type="PROSITE" id="PS50280">
    <property type="entry name" value="SET"/>
    <property type="match status" value="1"/>
</dbReference>
<dbReference type="InterPro" id="IPR046341">
    <property type="entry name" value="SET_dom_sf"/>
</dbReference>
<feature type="domain" description="SET" evidence="2">
    <location>
        <begin position="354"/>
        <end position="539"/>
    </location>
</feature>
<dbReference type="PANTHER" id="PTHR47643:SF2">
    <property type="entry name" value="TPR DOMAIN PROTEIN (AFU_ORTHOLOGUE AFUA_5G12710)"/>
    <property type="match status" value="1"/>
</dbReference>
<dbReference type="SMART" id="SM00028">
    <property type="entry name" value="TPR"/>
    <property type="match status" value="3"/>
</dbReference>
<dbReference type="Proteomes" id="UP000789508">
    <property type="component" value="Unassembled WGS sequence"/>
</dbReference>
<gene>
    <name evidence="3" type="ORF">ALEPTO_LOCUS2257</name>
</gene>
<organism evidence="3 4">
    <name type="scientific">Ambispora leptoticha</name>
    <dbReference type="NCBI Taxonomy" id="144679"/>
    <lineage>
        <taxon>Eukaryota</taxon>
        <taxon>Fungi</taxon>
        <taxon>Fungi incertae sedis</taxon>
        <taxon>Mucoromycota</taxon>
        <taxon>Glomeromycotina</taxon>
        <taxon>Glomeromycetes</taxon>
        <taxon>Archaeosporales</taxon>
        <taxon>Ambisporaceae</taxon>
        <taxon>Ambispora</taxon>
    </lineage>
</organism>
<feature type="repeat" description="TPR" evidence="1">
    <location>
        <begin position="232"/>
        <end position="265"/>
    </location>
</feature>
<dbReference type="AlphaFoldDB" id="A0A9N8Z4Q6"/>
<feature type="repeat" description="TPR" evidence="1">
    <location>
        <begin position="198"/>
        <end position="231"/>
    </location>
</feature>
<sequence length="735" mass="85746">MISFLLTHLLRWQKRNARQKLIAQYEKSLKFYEKIHGIYFRVTIRDNIPKLPTYNFEFNSKNRISISELQSFRVHTDKFLLCRVITRSVFYNSLTTIIEDPEGNAEKLSLYNWVPLHKIPANGLSIKQASKILPIGMILAIRDPYYKIGLDGLPFIRSDNPSEIKIVRPNDKLLSKIKWETDTDTSEDTKSEKQKASVDDFRVHGNECFENEDFESAIDEYSRGIELYPHDVRLYANRAEAHLRLKQYKKALEDAETALKIDPNHLKANVRKGKALYQLKQYKEAVKIFNNLHESMKSDEPKFAIMQLLNHSQNLYFENMSGIYDYYKIINESLREYKKEVKGPRLEHADYTTDAIKIKYVGTKGRRGWVAERDIPKHTLLMASKAFEIVYDYENPNFLHKDYINRMLINTGLIASIAQRILAEPELAREIYKLYSGPNLIPGEKLDENSLKGVDIKRIEEIVRYNAFKSEDIFRNFRNSVNSKNLIEYPSGSGLWTLPSYFNHSCIDTNVGRIFIGDLMFLRTLSSIKKGEELTLPYVDPMDENRTSSLASFGINCQCRLCQLERAESIETKQQRAIILKRFESNIKDKILLASKIFSVYAYITELERMIEELRSLRTNNQDLDFSSIPLKFALLKCYYLTGKPTQSIAILMQIYEIFKQNNFFYLSYSIAFQLSKLYSNLGQSETAKKYFNVGLYEMASFIIGDFDIENIQKRNDALQIVKTIIPDLEKWLRN</sequence>
<dbReference type="EMBL" id="CAJVPS010000319">
    <property type="protein sequence ID" value="CAG8476297.1"/>
    <property type="molecule type" value="Genomic_DNA"/>
</dbReference>
<dbReference type="Pfam" id="PF00515">
    <property type="entry name" value="TPR_1"/>
    <property type="match status" value="1"/>
</dbReference>
<proteinExistence type="predicted"/>
<keyword evidence="1" id="KW-0802">TPR repeat</keyword>
<dbReference type="SUPFAM" id="SSF82199">
    <property type="entry name" value="SET domain"/>
    <property type="match status" value="1"/>
</dbReference>
<dbReference type="PANTHER" id="PTHR47643">
    <property type="entry name" value="TPR DOMAIN PROTEIN (AFU_ORTHOLOGUE AFUA_5G12710)"/>
    <property type="match status" value="1"/>
</dbReference>
<dbReference type="InterPro" id="IPR019734">
    <property type="entry name" value="TPR_rpt"/>
</dbReference>
<evidence type="ECO:0000256" key="1">
    <source>
        <dbReference type="PROSITE-ProRule" id="PRU00339"/>
    </source>
</evidence>
<dbReference type="Pfam" id="PF00856">
    <property type="entry name" value="SET"/>
    <property type="match status" value="1"/>
</dbReference>
<name>A0A9N8Z4Q6_9GLOM</name>
<evidence type="ECO:0000313" key="3">
    <source>
        <dbReference type="EMBL" id="CAG8476297.1"/>
    </source>
</evidence>
<dbReference type="InterPro" id="IPR001214">
    <property type="entry name" value="SET_dom"/>
</dbReference>